<accession>A0A7R7XVN4</accession>
<organism evidence="4 5">
    <name type="scientific">Aspergillus puulaauensis</name>
    <dbReference type="NCBI Taxonomy" id="1220207"/>
    <lineage>
        <taxon>Eukaryota</taxon>
        <taxon>Fungi</taxon>
        <taxon>Dikarya</taxon>
        <taxon>Ascomycota</taxon>
        <taxon>Pezizomycotina</taxon>
        <taxon>Eurotiomycetes</taxon>
        <taxon>Eurotiomycetidae</taxon>
        <taxon>Eurotiales</taxon>
        <taxon>Aspergillaceae</taxon>
        <taxon>Aspergillus</taxon>
    </lineage>
</organism>
<reference evidence="4" key="1">
    <citation type="submission" date="2021-01" db="EMBL/GenBank/DDBJ databases">
        <authorList>
            <consortium name="Aspergillus puulaauensis MK2 genome sequencing consortium"/>
            <person name="Kazuki M."/>
            <person name="Futagami T."/>
        </authorList>
    </citation>
    <scope>NUCLEOTIDE SEQUENCE</scope>
    <source>
        <strain evidence="4">MK2</strain>
    </source>
</reference>
<keyword evidence="5" id="KW-1185">Reference proteome</keyword>
<dbReference type="PRINTS" id="PR00081">
    <property type="entry name" value="GDHRDH"/>
</dbReference>
<dbReference type="AlphaFoldDB" id="A0A7R7XVN4"/>
<dbReference type="Proteomes" id="UP000654913">
    <property type="component" value="Chromosome 7"/>
</dbReference>
<comment type="similarity">
    <text evidence="1">Belongs to the short-chain dehydrogenases/reductases (SDR) family.</text>
</comment>
<dbReference type="FunFam" id="3.40.50.720:FF:000084">
    <property type="entry name" value="Short-chain dehydrogenase reductase"/>
    <property type="match status" value="1"/>
</dbReference>
<dbReference type="OrthoDB" id="37659at2759"/>
<evidence type="ECO:0000313" key="5">
    <source>
        <dbReference type="Proteomes" id="UP000654913"/>
    </source>
</evidence>
<gene>
    <name evidence="4" type="ORF">APUU_70160A</name>
</gene>
<dbReference type="InterPro" id="IPR036291">
    <property type="entry name" value="NAD(P)-bd_dom_sf"/>
</dbReference>
<dbReference type="SUPFAM" id="SSF51735">
    <property type="entry name" value="NAD(P)-binding Rossmann-fold domains"/>
    <property type="match status" value="1"/>
</dbReference>
<dbReference type="Pfam" id="PF13561">
    <property type="entry name" value="adh_short_C2"/>
    <property type="match status" value="1"/>
</dbReference>
<evidence type="ECO:0000313" key="4">
    <source>
        <dbReference type="EMBL" id="BCS28590.1"/>
    </source>
</evidence>
<dbReference type="EMBL" id="AP024449">
    <property type="protein sequence ID" value="BCS28590.1"/>
    <property type="molecule type" value="Genomic_DNA"/>
</dbReference>
<keyword evidence="2" id="KW-0521">NADP</keyword>
<dbReference type="KEGG" id="apuu:APUU_70160A"/>
<dbReference type="PANTHER" id="PTHR42760:SF5">
    <property type="entry name" value="2-DEHYDRO-3-DEOXY-D-GLUCONATE 5-DEHYDROGENASE"/>
    <property type="match status" value="1"/>
</dbReference>
<dbReference type="RefSeq" id="XP_041560776.1">
    <property type="nucleotide sequence ID" value="XM_041695003.1"/>
</dbReference>
<evidence type="ECO:0008006" key="6">
    <source>
        <dbReference type="Google" id="ProtNLM"/>
    </source>
</evidence>
<proteinExistence type="inferred from homology"/>
<sequence>MDYLQQMFSLEGKTAVVTGATGGLGRSLAVALAKAGASLVSVEISNDPNSAGLEAVIKELGCSFRRFECDLSNAAEVRSCYARIWEAGVTPDILVNCAGVMRRNPCEDATDAELDLLFAINVKATYISCQEFGRQLLELNRPGRIINIASVTAFQANRNTSVYSSTKGAVIQMTKAFSNEWASKGIQVNAISPGFMRTPMTEAYTTNAEVDAYLMGRVPAARWGFPSDLDPALLFLASPANTFTTGVSITVDGGFCGK</sequence>
<name>A0A7R7XVN4_9EURO</name>
<evidence type="ECO:0000256" key="3">
    <source>
        <dbReference type="ARBA" id="ARBA00023002"/>
    </source>
</evidence>
<dbReference type="InterPro" id="IPR002347">
    <property type="entry name" value="SDR_fam"/>
</dbReference>
<dbReference type="PANTHER" id="PTHR42760">
    <property type="entry name" value="SHORT-CHAIN DEHYDROGENASES/REDUCTASES FAMILY MEMBER"/>
    <property type="match status" value="1"/>
</dbReference>
<dbReference type="InterPro" id="IPR020904">
    <property type="entry name" value="Sc_DH/Rdtase_CS"/>
</dbReference>
<dbReference type="PROSITE" id="PS00061">
    <property type="entry name" value="ADH_SHORT"/>
    <property type="match status" value="1"/>
</dbReference>
<dbReference type="PRINTS" id="PR00080">
    <property type="entry name" value="SDRFAMILY"/>
</dbReference>
<keyword evidence="3" id="KW-0560">Oxidoreductase</keyword>
<evidence type="ECO:0000256" key="2">
    <source>
        <dbReference type="ARBA" id="ARBA00022857"/>
    </source>
</evidence>
<dbReference type="GO" id="GO:0016616">
    <property type="term" value="F:oxidoreductase activity, acting on the CH-OH group of donors, NAD or NADP as acceptor"/>
    <property type="evidence" value="ECO:0007669"/>
    <property type="project" value="TreeGrafter"/>
</dbReference>
<evidence type="ECO:0000256" key="1">
    <source>
        <dbReference type="ARBA" id="ARBA00006484"/>
    </source>
</evidence>
<dbReference type="Gene3D" id="3.40.50.720">
    <property type="entry name" value="NAD(P)-binding Rossmann-like Domain"/>
    <property type="match status" value="1"/>
</dbReference>
<protein>
    <recommendedName>
        <fullName evidence="6">2-deoxy-D-gluconate 3-dehydrogenase</fullName>
    </recommendedName>
</protein>
<dbReference type="GeneID" id="64978587"/>
<reference evidence="4" key="2">
    <citation type="submission" date="2021-02" db="EMBL/GenBank/DDBJ databases">
        <title>Aspergillus puulaauensis MK2 genome sequence.</title>
        <authorList>
            <person name="Futagami T."/>
            <person name="Mori K."/>
            <person name="Kadooka C."/>
            <person name="Tanaka T."/>
        </authorList>
    </citation>
    <scope>NUCLEOTIDE SEQUENCE</scope>
    <source>
        <strain evidence="4">MK2</strain>
    </source>
</reference>
<dbReference type="GO" id="GO:0044550">
    <property type="term" value="P:secondary metabolite biosynthetic process"/>
    <property type="evidence" value="ECO:0007669"/>
    <property type="project" value="UniProtKB-ARBA"/>
</dbReference>